<keyword evidence="1" id="KW-0472">Membrane</keyword>
<feature type="transmembrane region" description="Helical" evidence="1">
    <location>
        <begin position="76"/>
        <end position="100"/>
    </location>
</feature>
<dbReference type="WBParaSite" id="jg15804">
    <property type="protein sequence ID" value="jg15804"/>
    <property type="gene ID" value="jg15804"/>
</dbReference>
<accession>A0A915D4F9</accession>
<dbReference type="Proteomes" id="UP000887574">
    <property type="component" value="Unplaced"/>
</dbReference>
<feature type="transmembrane region" description="Helical" evidence="1">
    <location>
        <begin position="134"/>
        <end position="159"/>
    </location>
</feature>
<name>A0A915D4F9_9BILA</name>
<protein>
    <submittedName>
        <fullName evidence="3">Uncharacterized protein</fullName>
    </submittedName>
</protein>
<evidence type="ECO:0000313" key="3">
    <source>
        <dbReference type="WBParaSite" id="jg15804"/>
    </source>
</evidence>
<keyword evidence="1" id="KW-1133">Transmembrane helix</keyword>
<evidence type="ECO:0000256" key="1">
    <source>
        <dbReference type="SAM" id="Phobius"/>
    </source>
</evidence>
<dbReference type="AlphaFoldDB" id="A0A915D4F9"/>
<organism evidence="2 3">
    <name type="scientific">Ditylenchus dipsaci</name>
    <dbReference type="NCBI Taxonomy" id="166011"/>
    <lineage>
        <taxon>Eukaryota</taxon>
        <taxon>Metazoa</taxon>
        <taxon>Ecdysozoa</taxon>
        <taxon>Nematoda</taxon>
        <taxon>Chromadorea</taxon>
        <taxon>Rhabditida</taxon>
        <taxon>Tylenchina</taxon>
        <taxon>Tylenchomorpha</taxon>
        <taxon>Sphaerularioidea</taxon>
        <taxon>Anguinidae</taxon>
        <taxon>Anguininae</taxon>
        <taxon>Ditylenchus</taxon>
    </lineage>
</organism>
<keyword evidence="1" id="KW-0812">Transmembrane</keyword>
<sequence length="201" mass="22629">MANYVYHDIGRRFNCLLWDVETVALAFAILFGIWDIVNLIFFNLRLVSTLVAIDLFAWIGILFASVKQVPQLYLPALVVNLVYIVLHVIVGVSLLVVLFLGDDKKVEMCNSLSSYTGFRLTPLVVGADDLNTWLLSWFFCFLVSALFMVFVEVVVYRAYIKMKEENSRHHIPIAELDSGSKKPLISLNSNSPQVAGTTTYG</sequence>
<evidence type="ECO:0000313" key="2">
    <source>
        <dbReference type="Proteomes" id="UP000887574"/>
    </source>
</evidence>
<proteinExistence type="predicted"/>
<feature type="transmembrane region" description="Helical" evidence="1">
    <location>
        <begin position="40"/>
        <end position="64"/>
    </location>
</feature>
<feature type="transmembrane region" description="Helical" evidence="1">
    <location>
        <begin position="16"/>
        <end position="34"/>
    </location>
</feature>
<reference evidence="3" key="1">
    <citation type="submission" date="2022-11" db="UniProtKB">
        <authorList>
            <consortium name="WormBaseParasite"/>
        </authorList>
    </citation>
    <scope>IDENTIFICATION</scope>
</reference>
<keyword evidence="2" id="KW-1185">Reference proteome</keyword>